<proteinExistence type="predicted"/>
<dbReference type="InterPro" id="IPR057559">
    <property type="entry name" value="SAM_6"/>
</dbReference>
<evidence type="ECO:0000256" key="4">
    <source>
        <dbReference type="ARBA" id="ARBA00022927"/>
    </source>
</evidence>
<reference evidence="12 13" key="1">
    <citation type="submission" date="2018-05" db="EMBL/GenBank/DDBJ databases">
        <title>Genome sequencing and assembly of the regulated plant pathogen Lachnellula willkommii and related sister species for the development of diagnostic species identification markers.</title>
        <authorList>
            <person name="Giroux E."/>
            <person name="Bilodeau G."/>
        </authorList>
    </citation>
    <scope>NUCLEOTIDE SEQUENCE [LARGE SCALE GENOMIC DNA]</scope>
    <source>
        <strain evidence="12 13">CBS 268.59</strain>
    </source>
</reference>
<feature type="compositionally biased region" description="Acidic residues" evidence="9">
    <location>
        <begin position="657"/>
        <end position="667"/>
    </location>
</feature>
<dbReference type="PANTHER" id="PTHR13437:SF2">
    <property type="entry name" value="NUCLEOPORIN P58_P45"/>
    <property type="match status" value="1"/>
</dbReference>
<feature type="compositionally biased region" description="Polar residues" evidence="9">
    <location>
        <begin position="210"/>
        <end position="221"/>
    </location>
</feature>
<dbReference type="GO" id="GO:0015031">
    <property type="term" value="P:protein transport"/>
    <property type="evidence" value="ECO:0007669"/>
    <property type="project" value="UniProtKB-KW"/>
</dbReference>
<keyword evidence="4" id="KW-0653">Protein transport</keyword>
<dbReference type="EMBL" id="QGMK01001439">
    <property type="protein sequence ID" value="TVY68758.1"/>
    <property type="molecule type" value="Genomic_DNA"/>
</dbReference>
<feature type="compositionally biased region" description="Polar residues" evidence="9">
    <location>
        <begin position="131"/>
        <end position="141"/>
    </location>
</feature>
<keyword evidence="3" id="KW-0509">mRNA transport</keyword>
<comment type="subcellular location">
    <subcellularLocation>
        <location evidence="1">Nucleus</location>
        <location evidence="1">Nuclear pore complex</location>
    </subcellularLocation>
</comment>
<dbReference type="PANTHER" id="PTHR13437">
    <property type="entry name" value="NUCLEOPORIN P58/P45 NUCLEOPORIN-LIKE PROTEIN 1"/>
    <property type="match status" value="1"/>
</dbReference>
<dbReference type="Pfam" id="PF13634">
    <property type="entry name" value="Nucleoporin_FG"/>
    <property type="match status" value="1"/>
</dbReference>
<evidence type="ECO:0000256" key="2">
    <source>
        <dbReference type="ARBA" id="ARBA00022448"/>
    </source>
</evidence>
<dbReference type="GO" id="GO:0051028">
    <property type="term" value="P:mRNA transport"/>
    <property type="evidence" value="ECO:0007669"/>
    <property type="project" value="UniProtKB-KW"/>
</dbReference>
<evidence type="ECO:0000256" key="1">
    <source>
        <dbReference type="ARBA" id="ARBA00004567"/>
    </source>
</evidence>
<dbReference type="Pfam" id="PF21121">
    <property type="entry name" value="Nup49_C"/>
    <property type="match status" value="1"/>
</dbReference>
<keyword evidence="8" id="KW-0175">Coiled coil</keyword>
<feature type="compositionally biased region" description="Low complexity" evidence="9">
    <location>
        <begin position="40"/>
        <end position="52"/>
    </location>
</feature>
<sequence>MSKRLQDGSKRTDTSSGSSTTPAPAPAAGMFGSTAGSKPTSGLFGSSTTGTSAPQTGGLFGTSTTTQPQTGGLFGTTSQPQTGGLFGATSQQPQTGGLFGSSTTSSQPAAGGLFGTAPATAQPAQTGGLFGSTTTTAQPQTGGLFGSTTTSSQPAAGGLFGSSTAQPAQSGGLFGGLNNQNQNKPATSLFGGMQNQQQSQPQQSSMFSSLGQTQTQPQAQPSGLFGGGLSLGQNNNQNQQSVPGVRIDLTNLRGTTRYNDLHEDLQKEISRMDDIIQGQIKLKNDCEAIMPSHDRQLAQIPNDVAFCNRKLVGVESAAVSDVKAISLVRDFIKTDAEHAKMSFRAIDNLKLPPQYHNTGMWSKQDGQSQGDGEDGAEDLVGLFSNTADELAATLTKYQNNITEIEQHLRGVEASSAQQINAFVAKRSGGSSTREDPVAELAAALREFEQSILGVAGKVGSAREGVQTLQLGGFTTSTNARNTNGKRSGVAHRTFCFWFRQPELKGAAKWVLNQVDSSPRLSPSNISFSTSLAKAPYAKTLVLCNFKLIYVGRFMDIFLLIDSMSSLSLADSVEAQASQMNDGFGNLDDLRDALKDFKELAAAGVLQGAPRWEDNGDNYSDTSDSILSGNGREDTPTPPKNAPPHSESENTPVPPDPEPSDSEEDENDLTPLEYARSHGLSRNYLAETLPFDHIKALQDGIREYVSDELLPQFDFGVEPRLDERFSLSKDAARFLQDVAHQDSQETIDALILPMLGSSDVKNARVELPLLKSDHESDCKRFARWDGFEIKLKDVRFPLEMVDEEENESIKFPTAYWKLGDGIMEELKKEKLGISKETLSYLQAALKNVWTREDDEALWQAEMNYKRNAALEPVTPPLFPMSFPPQPYEPSSSSPGFKFELTSDPPSLIKEDLEVIEDIIFKQDVPTPVRNAILNAPVGSPGSSETFTENTTVKLSDIYSPMKFLDHNAPPTLESERFKRDDFKVEGPLTPPNPVFTAAKTVRFSEIIEEMDLDSPSPVNALNSEDFFQEAFGEAAEKAMQQLEQESLVDADTTARVEVRKMETVVTHPPWHTFQQSKSSSELLEKQMKVMRSIPVPLNKRNWAGPFSRAQEKLRHYPFPHDLGKVALEEEFVASDDTWEIFVKAPKDEKIIDSSSMAWKTPGLRILADEDDDDEVELGKFPKDHPKDMSYLVKKRKLELDQSGGGMERAVQDRPTKILGTGIGRVAQLLKQPPKRNPPKPSHFVTAAKQMQVDGLGEPGLLLGREFSAESMLGNFMELRGVKKPKLMDSAYFPTKAATNHPVSLRNPTPVLPSNVADIQLPIRLSPVAKQNPLPAPPITSTEPQNIIISSTLLRHRELIKQLEALLPQLDLVERNFAAHNTTAWMPGSVTRSPITSPLDSEADLIISPSTGVVITTLQRVKQQPLPGSKAKTEIRSRLEKVSARYEKLVVLVTEGKQDETTDGLDELDCKALSEFMGFSAGLVAAATVQFVGGGEETLARWLASIISRHRELHQTGLLDTESYWELFLRRAGMNAFGAQRVVAQLKAPEGVDVTSPNKAGSFGMAAFVDMDKMQRIKMFGPVCGKGVIERVSAVIDARWT</sequence>
<feature type="compositionally biased region" description="Low complexity" evidence="9">
    <location>
        <begin position="231"/>
        <end position="241"/>
    </location>
</feature>
<evidence type="ECO:0000256" key="3">
    <source>
        <dbReference type="ARBA" id="ARBA00022816"/>
    </source>
</evidence>
<evidence type="ECO:0000256" key="7">
    <source>
        <dbReference type="ARBA" id="ARBA00023242"/>
    </source>
</evidence>
<feature type="coiled-coil region" evidence="8">
    <location>
        <begin position="387"/>
        <end position="414"/>
    </location>
</feature>
<accession>A0A8T9C243</accession>
<dbReference type="GO" id="GO:0017056">
    <property type="term" value="F:structural constituent of nuclear pore"/>
    <property type="evidence" value="ECO:0007669"/>
    <property type="project" value="InterPro"/>
</dbReference>
<feature type="region of interest" description="Disordered" evidence="9">
    <location>
        <begin position="1"/>
        <end position="245"/>
    </location>
</feature>
<keyword evidence="2" id="KW-0813">Transport</keyword>
<evidence type="ECO:0000259" key="10">
    <source>
        <dbReference type="Pfam" id="PF23394"/>
    </source>
</evidence>
<keyword evidence="5" id="KW-0811">Translocation</keyword>
<name>A0A8T9C243_9HELO</name>
<evidence type="ECO:0000313" key="12">
    <source>
        <dbReference type="EMBL" id="TVY68758.1"/>
    </source>
</evidence>
<evidence type="ECO:0000256" key="6">
    <source>
        <dbReference type="ARBA" id="ARBA00023132"/>
    </source>
</evidence>
<feature type="domain" description="DUF7102" evidence="10">
    <location>
        <begin position="1344"/>
        <end position="1509"/>
    </location>
</feature>
<dbReference type="Pfam" id="PF23394">
    <property type="entry name" value="DUF7102"/>
    <property type="match status" value="1"/>
</dbReference>
<feature type="compositionally biased region" description="Low complexity" evidence="9">
    <location>
        <begin position="14"/>
        <end position="29"/>
    </location>
</feature>
<comment type="caution">
    <text evidence="12">The sequence shown here is derived from an EMBL/GenBank/DDBJ whole genome shotgun (WGS) entry which is preliminary data.</text>
</comment>
<feature type="compositionally biased region" description="Polar residues" evidence="9">
    <location>
        <begin position="75"/>
        <end position="94"/>
    </location>
</feature>
<feature type="compositionally biased region" description="Low complexity" evidence="9">
    <location>
        <begin position="61"/>
        <end position="71"/>
    </location>
</feature>
<dbReference type="OrthoDB" id="10257314at2759"/>
<evidence type="ECO:0000256" key="9">
    <source>
        <dbReference type="SAM" id="MobiDB-lite"/>
    </source>
</evidence>
<dbReference type="GO" id="GO:0008139">
    <property type="term" value="F:nuclear localization sequence binding"/>
    <property type="evidence" value="ECO:0007669"/>
    <property type="project" value="InterPro"/>
</dbReference>
<gene>
    <name evidence="12" type="primary">NUP49</name>
    <name evidence="12" type="ORF">LSUE1_G008282</name>
</gene>
<feature type="compositionally biased region" description="Basic and acidic residues" evidence="9">
    <location>
        <begin position="1"/>
        <end position="13"/>
    </location>
</feature>
<dbReference type="InterPro" id="IPR055528">
    <property type="entry name" value="DUF7102"/>
</dbReference>
<feature type="compositionally biased region" description="Polar residues" evidence="9">
    <location>
        <begin position="616"/>
        <end position="627"/>
    </location>
</feature>
<evidence type="ECO:0000313" key="13">
    <source>
        <dbReference type="Proteomes" id="UP000469558"/>
    </source>
</evidence>
<protein>
    <submittedName>
        <fullName evidence="12">Nucleoporin</fullName>
    </submittedName>
</protein>
<dbReference type="Proteomes" id="UP000469558">
    <property type="component" value="Unassembled WGS sequence"/>
</dbReference>
<feature type="compositionally biased region" description="Low complexity" evidence="9">
    <location>
        <begin position="194"/>
        <end position="209"/>
    </location>
</feature>
<dbReference type="Pfam" id="PF23395">
    <property type="entry name" value="SAM_6"/>
    <property type="match status" value="1"/>
</dbReference>
<evidence type="ECO:0000256" key="8">
    <source>
        <dbReference type="SAM" id="Coils"/>
    </source>
</evidence>
<evidence type="ECO:0000256" key="5">
    <source>
        <dbReference type="ARBA" id="ARBA00023010"/>
    </source>
</evidence>
<organism evidence="12 13">
    <name type="scientific">Lachnellula suecica</name>
    <dbReference type="NCBI Taxonomy" id="602035"/>
    <lineage>
        <taxon>Eukaryota</taxon>
        <taxon>Fungi</taxon>
        <taxon>Dikarya</taxon>
        <taxon>Ascomycota</taxon>
        <taxon>Pezizomycotina</taxon>
        <taxon>Leotiomycetes</taxon>
        <taxon>Helotiales</taxon>
        <taxon>Lachnaceae</taxon>
        <taxon>Lachnellula</taxon>
    </lineage>
</organism>
<keyword evidence="13" id="KW-1185">Reference proteome</keyword>
<feature type="compositionally biased region" description="Low complexity" evidence="9">
    <location>
        <begin position="115"/>
        <end position="127"/>
    </location>
</feature>
<evidence type="ECO:0000259" key="11">
    <source>
        <dbReference type="Pfam" id="PF23395"/>
    </source>
</evidence>
<dbReference type="InterPro" id="IPR024882">
    <property type="entry name" value="NUP58/p45/49"/>
</dbReference>
<feature type="domain" description="SAM-like" evidence="11">
    <location>
        <begin position="1518"/>
        <end position="1594"/>
    </location>
</feature>
<dbReference type="InterPro" id="IPR025574">
    <property type="entry name" value="Nucleoporin_FG_rpt"/>
</dbReference>
<feature type="region of interest" description="Disordered" evidence="9">
    <location>
        <begin position="609"/>
        <end position="667"/>
    </location>
</feature>
<dbReference type="GO" id="GO:0005643">
    <property type="term" value="C:nuclear pore"/>
    <property type="evidence" value="ECO:0007669"/>
    <property type="project" value="UniProtKB-SubCell"/>
</dbReference>
<keyword evidence="6" id="KW-0906">Nuclear pore complex</keyword>
<keyword evidence="7" id="KW-0539">Nucleus</keyword>